<proteinExistence type="predicted"/>
<evidence type="ECO:0000256" key="1">
    <source>
        <dbReference type="ARBA" id="ARBA00004141"/>
    </source>
</evidence>
<dbReference type="InterPro" id="IPR006214">
    <property type="entry name" value="Bax_inhibitor_1-related"/>
</dbReference>
<evidence type="ECO:0000313" key="6">
    <source>
        <dbReference type="EMBL" id="QKU34691.1"/>
    </source>
</evidence>
<keyword evidence="2 5" id="KW-0812">Transmembrane</keyword>
<dbReference type="KEGG" id="vg:80518100"/>
<keyword evidence="4 5" id="KW-0472">Membrane</keyword>
<sequence length="373" mass="40766">MLRLTSVNFATKTPALNKPFLDLGKKIPKQIVLPPAAKKFYLRPNIKGPTRNRRNYSTYASTVVPATTSTFFVRNYHSSSEHHSPHKTDNQLLNIFKKEQDETSCLNIRSEQKCIKEINSSSENDESTLSTVQKNDGLGYFLKNVYLSSGVGFSGALLSSLMFAPIMTSFETVVGGFVIGIIGSFGSIYMFEKRNPQYKNKTIELFDRKFTTMVPSYEPKTYASVATLSASMGLVMSPVVMIAGPVLVAQAAGISLAVMAGSTAYAMYAKSGSLMPYKSVAYGALTGLVGISLGSIASALLFGNGNLFYLLHSIDLYGGLALFTALNAIDTHNAIDMYKKKQPDYLGCSVSMMMNALNIFIRILEILSKAQRK</sequence>
<dbReference type="GeneID" id="80518100"/>
<dbReference type="Pfam" id="PF01027">
    <property type="entry name" value="Bax1-I"/>
    <property type="match status" value="1"/>
</dbReference>
<evidence type="ECO:0000256" key="4">
    <source>
        <dbReference type="ARBA" id="ARBA00023136"/>
    </source>
</evidence>
<evidence type="ECO:0000256" key="3">
    <source>
        <dbReference type="ARBA" id="ARBA00022989"/>
    </source>
</evidence>
<dbReference type="GO" id="GO:0016020">
    <property type="term" value="C:membrane"/>
    <property type="evidence" value="ECO:0007669"/>
    <property type="project" value="UniProtKB-SubCell"/>
</dbReference>
<keyword evidence="3 5" id="KW-1133">Transmembrane helix</keyword>
<accession>A0A6N1P037</accession>
<dbReference type="EMBL" id="KY523104">
    <property type="protein sequence ID" value="QKU34691.1"/>
    <property type="molecule type" value="Genomic_DNA"/>
</dbReference>
<comment type="subcellular location">
    <subcellularLocation>
        <location evidence="1">Membrane</location>
        <topology evidence="1">Multi-pass membrane protein</topology>
    </subcellularLocation>
</comment>
<feature type="transmembrane region" description="Helical" evidence="5">
    <location>
        <begin position="145"/>
        <end position="167"/>
    </location>
</feature>
<feature type="transmembrane region" description="Helical" evidence="5">
    <location>
        <begin position="173"/>
        <end position="191"/>
    </location>
</feature>
<feature type="transmembrane region" description="Helical" evidence="5">
    <location>
        <begin position="280"/>
        <end position="302"/>
    </location>
</feature>
<reference evidence="6" key="2">
    <citation type="journal article" date="2018" name="Nat. Commun.">
        <title>Tailed giant Tupanvirus possesses the most complete translational apparatus of the known virosphere.</title>
        <authorList>
            <person name="Abrahao J."/>
            <person name="Silva L."/>
            <person name="Silva L.S."/>
            <person name="Khalil J.Y.B."/>
            <person name="Rodrigues R."/>
            <person name="Arantes T."/>
            <person name="Assis F."/>
            <person name="Boratto P."/>
            <person name="Andrade M."/>
            <person name="Kroon E.G."/>
            <person name="Ribeiro B."/>
            <person name="Bergier I."/>
            <person name="Seligmann H."/>
            <person name="Ghigo E."/>
            <person name="Colson P."/>
            <person name="Levasseur A."/>
            <person name="Kroemer G."/>
            <person name="Raoult D."/>
            <person name="La Scola B."/>
        </authorList>
    </citation>
    <scope>NUCLEOTIDE SEQUENCE [LARGE SCALE GENOMIC DNA]</scope>
    <source>
        <strain evidence="6">Soda lake</strain>
    </source>
</reference>
<feature type="transmembrane region" description="Helical" evidence="5">
    <location>
        <begin position="308"/>
        <end position="329"/>
    </location>
</feature>
<protein>
    <submittedName>
        <fullName evidence="6">Putative transmembrane protein</fullName>
    </submittedName>
</protein>
<evidence type="ECO:0000256" key="2">
    <source>
        <dbReference type="ARBA" id="ARBA00022692"/>
    </source>
</evidence>
<reference evidence="6" key="1">
    <citation type="submission" date="2017-01" db="EMBL/GenBank/DDBJ databases">
        <authorList>
            <person name="Assis F.L."/>
            <person name="Abrahao J.S."/>
            <person name="Silva L."/>
            <person name="Khalil J.B."/>
            <person name="Rodrigues R."/>
            <person name="Silva L.S."/>
            <person name="Arantes T."/>
            <person name="Boratto P."/>
            <person name="Andrade M."/>
            <person name="Kroon E.G."/>
            <person name="Ribeiro B."/>
            <person name="Bergier I."/>
            <person name="Seligmann H."/>
            <person name="Ghigo E."/>
            <person name="Colson P."/>
            <person name="Levasseur A."/>
            <person name="Raoult D."/>
            <person name="Scola B.L."/>
        </authorList>
    </citation>
    <scope>NUCLEOTIDE SEQUENCE</scope>
    <source>
        <strain evidence="6">Soda lake</strain>
    </source>
</reference>
<feature type="transmembrane region" description="Helical" evidence="5">
    <location>
        <begin position="222"/>
        <end position="241"/>
    </location>
</feature>
<feature type="transmembrane region" description="Helical" evidence="5">
    <location>
        <begin position="247"/>
        <end position="268"/>
    </location>
</feature>
<organism evidence="6">
    <name type="scientific">Tupanvirus soda lake</name>
    <dbReference type="NCBI Taxonomy" id="2126985"/>
    <lineage>
        <taxon>Viruses</taxon>
        <taxon>Varidnaviria</taxon>
        <taxon>Bamfordvirae</taxon>
        <taxon>Nucleocytoviricota</taxon>
        <taxon>Megaviricetes</taxon>
        <taxon>Imitervirales</taxon>
        <taxon>Mimiviridae</taxon>
        <taxon>Megamimivirinae</taxon>
        <taxon>Tupanvirus</taxon>
        <taxon>Tupanvirus salinum</taxon>
    </lineage>
</organism>
<dbReference type="RefSeq" id="YP_010781336.1">
    <property type="nucleotide sequence ID" value="NC_075039.1"/>
</dbReference>
<name>A0A6N1P037_9VIRU</name>
<evidence type="ECO:0000256" key="5">
    <source>
        <dbReference type="SAM" id="Phobius"/>
    </source>
</evidence>